<dbReference type="Proteomes" id="UP000286134">
    <property type="component" value="Unassembled WGS sequence"/>
</dbReference>
<evidence type="ECO:0000313" key="2">
    <source>
        <dbReference type="Proteomes" id="UP000286134"/>
    </source>
</evidence>
<accession>A0A420HVD1</accession>
<comment type="caution">
    <text evidence="1">The sequence shown here is derived from an EMBL/GenBank/DDBJ whole genome shotgun (WGS) entry which is preliminary data.</text>
</comment>
<gene>
    <name evidence="1" type="ORF">OnM2_042074</name>
</gene>
<proteinExistence type="predicted"/>
<protein>
    <submittedName>
        <fullName evidence="1">Uncharacterized protein</fullName>
    </submittedName>
</protein>
<name>A0A420HVD1_9PEZI</name>
<dbReference type="AlphaFoldDB" id="A0A420HVD1"/>
<dbReference type="EMBL" id="MCFK01004259">
    <property type="protein sequence ID" value="RKF61415.1"/>
    <property type="molecule type" value="Genomic_DNA"/>
</dbReference>
<keyword evidence="2" id="KW-1185">Reference proteome</keyword>
<evidence type="ECO:0000313" key="1">
    <source>
        <dbReference type="EMBL" id="RKF61415.1"/>
    </source>
</evidence>
<sequence>MSAEVDDLIGIYALHQVVRATDPTPNPGAISFVLIVLQTRTIAHIADFPEDQDWELVQNFWEIMLIGVETNESTLEISN</sequence>
<organism evidence="1 2">
    <name type="scientific">Erysiphe neolycopersici</name>
    <dbReference type="NCBI Taxonomy" id="212602"/>
    <lineage>
        <taxon>Eukaryota</taxon>
        <taxon>Fungi</taxon>
        <taxon>Dikarya</taxon>
        <taxon>Ascomycota</taxon>
        <taxon>Pezizomycotina</taxon>
        <taxon>Leotiomycetes</taxon>
        <taxon>Erysiphales</taxon>
        <taxon>Erysiphaceae</taxon>
        <taxon>Erysiphe</taxon>
    </lineage>
</organism>
<reference evidence="1 2" key="1">
    <citation type="journal article" date="2018" name="BMC Genomics">
        <title>Comparative genome analyses reveal sequence features reflecting distinct modes of host-adaptation between dicot and monocot powdery mildew.</title>
        <authorList>
            <person name="Wu Y."/>
            <person name="Ma X."/>
            <person name="Pan Z."/>
            <person name="Kale S.D."/>
            <person name="Song Y."/>
            <person name="King H."/>
            <person name="Zhang Q."/>
            <person name="Presley C."/>
            <person name="Deng X."/>
            <person name="Wei C.I."/>
            <person name="Xiao S."/>
        </authorList>
    </citation>
    <scope>NUCLEOTIDE SEQUENCE [LARGE SCALE GENOMIC DNA]</scope>
    <source>
        <strain evidence="1">UMSG2</strain>
    </source>
</reference>